<feature type="compositionally biased region" description="Low complexity" evidence="4">
    <location>
        <begin position="563"/>
        <end position="575"/>
    </location>
</feature>
<comment type="similarity">
    <text evidence="3">Belongs to the exosome component 10/RRP6 family.</text>
</comment>
<dbReference type="EMBL" id="JASPKY010000728">
    <property type="protein sequence ID" value="KAK9686119.1"/>
    <property type="molecule type" value="Genomic_DNA"/>
</dbReference>
<dbReference type="Gene3D" id="1.10.150.80">
    <property type="entry name" value="HRDC domain"/>
    <property type="match status" value="1"/>
</dbReference>
<proteinExistence type="inferred from homology"/>
<dbReference type="Pfam" id="PF01612">
    <property type="entry name" value="DNA_pol_A_exo1"/>
    <property type="match status" value="1"/>
</dbReference>
<dbReference type="GO" id="GO:0071040">
    <property type="term" value="P:nuclear polyadenylation-dependent antisense transcript catabolic process"/>
    <property type="evidence" value="ECO:0007669"/>
    <property type="project" value="TreeGrafter"/>
</dbReference>
<keyword evidence="6" id="KW-0378">Hydrolase</keyword>
<dbReference type="FunFam" id="1.10.150.80:FF:000001">
    <property type="entry name" value="Putative exosome component 10"/>
    <property type="match status" value="1"/>
</dbReference>
<feature type="region of interest" description="Disordered" evidence="4">
    <location>
        <begin position="396"/>
        <end position="634"/>
    </location>
</feature>
<dbReference type="InterPro" id="IPR010997">
    <property type="entry name" value="HRDC-like_sf"/>
</dbReference>
<feature type="compositionally biased region" description="Basic residues" evidence="4">
    <location>
        <begin position="492"/>
        <end position="503"/>
    </location>
</feature>
<evidence type="ECO:0000256" key="1">
    <source>
        <dbReference type="ARBA" id="ARBA00004123"/>
    </source>
</evidence>
<evidence type="ECO:0000256" key="4">
    <source>
        <dbReference type="SAM" id="MobiDB-lite"/>
    </source>
</evidence>
<evidence type="ECO:0000256" key="2">
    <source>
        <dbReference type="ARBA" id="ARBA00023242"/>
    </source>
</evidence>
<dbReference type="SUPFAM" id="SSF53098">
    <property type="entry name" value="Ribonuclease H-like"/>
    <property type="match status" value="1"/>
</dbReference>
<dbReference type="GO" id="GO:0000175">
    <property type="term" value="F:3'-5'-RNA exonuclease activity"/>
    <property type="evidence" value="ECO:0007669"/>
    <property type="project" value="InterPro"/>
</dbReference>
<keyword evidence="7" id="KW-1185">Reference proteome</keyword>
<reference evidence="6 7" key="1">
    <citation type="journal article" date="2024" name="BMC Genomics">
        <title>De novo assembly and annotation of Popillia japonica's genome with initial clues to its potential as an invasive pest.</title>
        <authorList>
            <person name="Cucini C."/>
            <person name="Boschi S."/>
            <person name="Funari R."/>
            <person name="Cardaioli E."/>
            <person name="Iannotti N."/>
            <person name="Marturano G."/>
            <person name="Paoli F."/>
            <person name="Bruttini M."/>
            <person name="Carapelli A."/>
            <person name="Frati F."/>
            <person name="Nardi F."/>
        </authorList>
    </citation>
    <scope>NUCLEOTIDE SEQUENCE [LARGE SCALE GENOMIC DNA]</scope>
    <source>
        <strain evidence="6">DMR45628</strain>
    </source>
</reference>
<dbReference type="PANTHER" id="PTHR12124">
    <property type="entry name" value="POLYMYOSITIS/SCLERODERMA AUTOANTIGEN-RELATED"/>
    <property type="match status" value="1"/>
</dbReference>
<evidence type="ECO:0000259" key="5">
    <source>
        <dbReference type="PROSITE" id="PS50967"/>
    </source>
</evidence>
<feature type="compositionally biased region" description="Low complexity" evidence="4">
    <location>
        <begin position="504"/>
        <end position="519"/>
    </location>
</feature>
<feature type="compositionally biased region" description="Polar residues" evidence="4">
    <location>
        <begin position="431"/>
        <end position="448"/>
    </location>
</feature>
<dbReference type="InterPro" id="IPR036397">
    <property type="entry name" value="RNaseH_sf"/>
</dbReference>
<gene>
    <name evidence="6" type="ORF">QE152_g37427</name>
</gene>
<evidence type="ECO:0000313" key="6">
    <source>
        <dbReference type="EMBL" id="KAK9686119.1"/>
    </source>
</evidence>
<dbReference type="AlphaFoldDB" id="A0AAW1IA54"/>
<dbReference type="PROSITE" id="PS50967">
    <property type="entry name" value="HRDC"/>
    <property type="match status" value="1"/>
</dbReference>
<keyword evidence="6" id="KW-0540">Nuclease</keyword>
<accession>A0AAW1IA54</accession>
<feature type="compositionally biased region" description="Polar residues" evidence="4">
    <location>
        <begin position="553"/>
        <end position="562"/>
    </location>
</feature>
<dbReference type="Pfam" id="PF00570">
    <property type="entry name" value="HRDC"/>
    <property type="match status" value="1"/>
</dbReference>
<protein>
    <submittedName>
        <fullName evidence="6">3prime-5prime exonuclease</fullName>
    </submittedName>
</protein>
<dbReference type="GO" id="GO:0071051">
    <property type="term" value="P:poly(A)-dependent snoRNA 3'-end processing"/>
    <property type="evidence" value="ECO:0007669"/>
    <property type="project" value="TreeGrafter"/>
</dbReference>
<dbReference type="Proteomes" id="UP001458880">
    <property type="component" value="Unassembled WGS sequence"/>
</dbReference>
<feature type="non-terminal residue" evidence="6">
    <location>
        <position position="1"/>
    </location>
</feature>
<dbReference type="InterPro" id="IPR012337">
    <property type="entry name" value="RNaseH-like_sf"/>
</dbReference>
<dbReference type="InterPro" id="IPR002562">
    <property type="entry name" value="3'-5'_exonuclease_dom"/>
</dbReference>
<name>A0AAW1IA54_POPJA</name>
<keyword evidence="2" id="KW-0539">Nucleus</keyword>
<dbReference type="InterPro" id="IPR002121">
    <property type="entry name" value="HRDC_dom"/>
</dbReference>
<evidence type="ECO:0000313" key="7">
    <source>
        <dbReference type="Proteomes" id="UP001458880"/>
    </source>
</evidence>
<comment type="caution">
    <text evidence="6">The sequence shown here is derived from an EMBL/GenBank/DDBJ whole genome shotgun (WGS) entry which is preliminary data.</text>
</comment>
<dbReference type="GO" id="GO:0000176">
    <property type="term" value="C:nuclear exosome (RNase complex)"/>
    <property type="evidence" value="ECO:0007669"/>
    <property type="project" value="TreeGrafter"/>
</dbReference>
<dbReference type="PANTHER" id="PTHR12124:SF47">
    <property type="entry name" value="EXOSOME COMPONENT 10"/>
    <property type="match status" value="1"/>
</dbReference>
<dbReference type="SUPFAM" id="SSF47819">
    <property type="entry name" value="HRDC-like"/>
    <property type="match status" value="1"/>
</dbReference>
<dbReference type="GO" id="GO:0000467">
    <property type="term" value="P:exonucleolytic trimming to generate mature 3'-end of 5.8S rRNA from tricistronic rRNA transcript (SSU-rRNA, 5.8S rRNA, LSU-rRNA)"/>
    <property type="evidence" value="ECO:0007669"/>
    <property type="project" value="InterPro"/>
</dbReference>
<dbReference type="InterPro" id="IPR045092">
    <property type="entry name" value="Rrp6-like"/>
</dbReference>
<dbReference type="InterPro" id="IPR044876">
    <property type="entry name" value="HRDC_dom_sf"/>
</dbReference>
<evidence type="ECO:0000256" key="3">
    <source>
        <dbReference type="ARBA" id="ARBA00043957"/>
    </source>
</evidence>
<sequence>VFHGADSDILWLQRDLSIYVVNMFDTHQAAKQLGYSGLSLSYLLQQFCKFIPNKQFQLADWRIRPLPEELISYAREDTHFLIYLYEVLKMELLKKGNGKDNLLKAVIQKSTELCKRRYLKPILNNDSHLDFYRKCKRLFDNKQMFALKELYQWRDKTARDEDESTGYVLPNHMLLQIAEVLPREMQGILACCNPIPPLVRSNLLELHKIILRAREQSVEKPIMKEDNRSMGSTQQFSKINIESSLHCPHDLTKQSEFRDDLPTLLSEKGITVSDWRKKCGKLNEGLEQTASKYTAFNTPENPDEDETNCPIKFLSPYERYKLVKPFIQAQEEKETTDKVKEKGESDDISTDDRIALLHEHFLKVAKECPQPNTELGEEVPQISFSQEMPAMIPFIMPKNDSPINQSNQKKRKFDTIQPLSKMQGVKRKKTNFTPPSIDSNFNASSGNPLHTPVPNMDSPSFDKKRKRPNKKKRNPNQGHTPVPNMDSPSFDKKRKRPNKKKRNPNQGQNQQQSQQPQPRCNTNGNDNSQIERRNVATRGKKRNRSRNRKAKMESNNDVNTNPSKSVNNSKFKSSNYAPAPFDYSSVDYSEFQGGAAGSSGGNPRKYQSKFRGKNKRFGGRSNNKFATFEKKMKI</sequence>
<dbReference type="GO" id="GO:0071044">
    <property type="term" value="P:histone mRNA catabolic process"/>
    <property type="evidence" value="ECO:0007669"/>
    <property type="project" value="TreeGrafter"/>
</dbReference>
<dbReference type="GO" id="GO:0000166">
    <property type="term" value="F:nucleotide binding"/>
    <property type="evidence" value="ECO:0007669"/>
    <property type="project" value="InterPro"/>
</dbReference>
<organism evidence="6 7">
    <name type="scientific">Popillia japonica</name>
    <name type="common">Japanese beetle</name>
    <dbReference type="NCBI Taxonomy" id="7064"/>
    <lineage>
        <taxon>Eukaryota</taxon>
        <taxon>Metazoa</taxon>
        <taxon>Ecdysozoa</taxon>
        <taxon>Arthropoda</taxon>
        <taxon>Hexapoda</taxon>
        <taxon>Insecta</taxon>
        <taxon>Pterygota</taxon>
        <taxon>Neoptera</taxon>
        <taxon>Endopterygota</taxon>
        <taxon>Coleoptera</taxon>
        <taxon>Polyphaga</taxon>
        <taxon>Scarabaeiformia</taxon>
        <taxon>Scarabaeidae</taxon>
        <taxon>Rutelinae</taxon>
        <taxon>Popillia</taxon>
    </lineage>
</organism>
<feature type="compositionally biased region" description="Basic residues" evidence="4">
    <location>
        <begin position="463"/>
        <end position="474"/>
    </location>
</feature>
<dbReference type="GO" id="GO:0071037">
    <property type="term" value="P:nuclear polyadenylation-dependent snRNA catabolic process"/>
    <property type="evidence" value="ECO:0007669"/>
    <property type="project" value="TreeGrafter"/>
</dbReference>
<feature type="compositionally biased region" description="Basic residues" evidence="4">
    <location>
        <begin position="538"/>
        <end position="549"/>
    </location>
</feature>
<dbReference type="GO" id="GO:0005730">
    <property type="term" value="C:nucleolus"/>
    <property type="evidence" value="ECO:0007669"/>
    <property type="project" value="TreeGrafter"/>
</dbReference>
<dbReference type="GO" id="GO:0071036">
    <property type="term" value="P:nuclear polyadenylation-dependent snoRNA catabolic process"/>
    <property type="evidence" value="ECO:0007669"/>
    <property type="project" value="TreeGrafter"/>
</dbReference>
<dbReference type="GO" id="GO:0071038">
    <property type="term" value="P:TRAMP-dependent tRNA surveillance pathway"/>
    <property type="evidence" value="ECO:0007669"/>
    <property type="project" value="TreeGrafter"/>
</dbReference>
<feature type="compositionally biased region" description="Basic residues" evidence="4">
    <location>
        <begin position="606"/>
        <end position="618"/>
    </location>
</feature>
<dbReference type="Gene3D" id="3.30.420.10">
    <property type="entry name" value="Ribonuclease H-like superfamily/Ribonuclease H"/>
    <property type="match status" value="1"/>
</dbReference>
<keyword evidence="6" id="KW-0269">Exonuclease</keyword>
<dbReference type="SMART" id="SM00341">
    <property type="entry name" value="HRDC"/>
    <property type="match status" value="1"/>
</dbReference>
<dbReference type="GO" id="GO:0003727">
    <property type="term" value="F:single-stranded RNA binding"/>
    <property type="evidence" value="ECO:0007669"/>
    <property type="project" value="TreeGrafter"/>
</dbReference>
<feature type="domain" description="HRDC" evidence="5">
    <location>
        <begin position="140"/>
        <end position="220"/>
    </location>
</feature>
<dbReference type="GO" id="GO:0071039">
    <property type="term" value="P:nuclear polyadenylation-dependent CUT catabolic process"/>
    <property type="evidence" value="ECO:0007669"/>
    <property type="project" value="TreeGrafter"/>
</dbReference>
<dbReference type="GO" id="GO:0071035">
    <property type="term" value="P:nuclear polyadenylation-dependent rRNA catabolic process"/>
    <property type="evidence" value="ECO:0007669"/>
    <property type="project" value="TreeGrafter"/>
</dbReference>
<comment type="subcellular location">
    <subcellularLocation>
        <location evidence="1">Nucleus</location>
    </subcellularLocation>
</comment>